<dbReference type="SUPFAM" id="SSF109854">
    <property type="entry name" value="DinB/YfiT-like putative metalloenzymes"/>
    <property type="match status" value="1"/>
</dbReference>
<name>A0A7Z2VGT8_9BACL</name>
<dbReference type="AlphaFoldDB" id="A0A7Z2VGT8"/>
<evidence type="ECO:0000313" key="5">
    <source>
        <dbReference type="Proteomes" id="UP000502248"/>
    </source>
</evidence>
<protein>
    <recommendedName>
        <fullName evidence="6">Damage-inducible protein DinB</fullName>
    </recommendedName>
</protein>
<dbReference type="Pfam" id="PF05163">
    <property type="entry name" value="DinB"/>
    <property type="match status" value="1"/>
</dbReference>
<reference evidence="4 5" key="1">
    <citation type="submission" date="2020-04" db="EMBL/GenBank/DDBJ databases">
        <title>Genome sequencing of novel species.</title>
        <authorList>
            <person name="Heo J."/>
            <person name="Kim S.-J."/>
            <person name="Kim J.-S."/>
            <person name="Hong S.-B."/>
            <person name="Kwon S.-W."/>
        </authorList>
    </citation>
    <scope>NUCLEOTIDE SEQUENCE [LARGE SCALE GENOMIC DNA]</scope>
    <source>
        <strain evidence="4 5">MFER-1</strain>
    </source>
</reference>
<comment type="similarity">
    <text evidence="1">Belongs to the DinB family.</text>
</comment>
<dbReference type="RefSeq" id="WP_169279227.1">
    <property type="nucleotide sequence ID" value="NZ_CP051680.1"/>
</dbReference>
<evidence type="ECO:0000256" key="2">
    <source>
        <dbReference type="ARBA" id="ARBA00022723"/>
    </source>
</evidence>
<feature type="binding site" evidence="3">
    <location>
        <position position="48"/>
    </location>
    <ligand>
        <name>a divalent metal cation</name>
        <dbReference type="ChEBI" id="CHEBI:60240"/>
    </ligand>
</feature>
<dbReference type="Proteomes" id="UP000502248">
    <property type="component" value="Chromosome"/>
</dbReference>
<organism evidence="4 5">
    <name type="scientific">Cohnella herbarum</name>
    <dbReference type="NCBI Taxonomy" id="2728023"/>
    <lineage>
        <taxon>Bacteria</taxon>
        <taxon>Bacillati</taxon>
        <taxon>Bacillota</taxon>
        <taxon>Bacilli</taxon>
        <taxon>Bacillales</taxon>
        <taxon>Paenibacillaceae</taxon>
        <taxon>Cohnella</taxon>
    </lineage>
</organism>
<sequence length="165" mass="18661">MFTRIEDFATEWSSEAELTASVLDALTDDSLGQEVIEGRRTLGQIAWHLVRSLHYMTSLGLVFDAHSGGESAPASAALIASEYRRISRDLLHAVRTQWNDETLRESVMIYNEAWLNGSSLRYTIMHQTHHRGQMTVLMRQAGLRLPNVYGPTYETWIEQGIAPLV</sequence>
<feature type="binding site" evidence="3">
    <location>
        <position position="130"/>
    </location>
    <ligand>
        <name>a divalent metal cation</name>
        <dbReference type="ChEBI" id="CHEBI:60240"/>
    </ligand>
</feature>
<evidence type="ECO:0000256" key="1">
    <source>
        <dbReference type="ARBA" id="ARBA00008635"/>
    </source>
</evidence>
<gene>
    <name evidence="4" type="ORF">HH215_06900</name>
</gene>
<dbReference type="GO" id="GO:0046872">
    <property type="term" value="F:metal ion binding"/>
    <property type="evidence" value="ECO:0007669"/>
    <property type="project" value="UniProtKB-KW"/>
</dbReference>
<accession>A0A7Z2VGT8</accession>
<dbReference type="EMBL" id="CP051680">
    <property type="protein sequence ID" value="QJD82931.1"/>
    <property type="molecule type" value="Genomic_DNA"/>
</dbReference>
<keyword evidence="5" id="KW-1185">Reference proteome</keyword>
<feature type="binding site" evidence="3">
    <location>
        <position position="126"/>
    </location>
    <ligand>
        <name>a divalent metal cation</name>
        <dbReference type="ChEBI" id="CHEBI:60240"/>
    </ligand>
</feature>
<dbReference type="InterPro" id="IPR007837">
    <property type="entry name" value="DinB"/>
</dbReference>
<evidence type="ECO:0008006" key="6">
    <source>
        <dbReference type="Google" id="ProtNLM"/>
    </source>
</evidence>
<dbReference type="InterPro" id="IPR034660">
    <property type="entry name" value="DinB/YfiT-like"/>
</dbReference>
<dbReference type="KEGG" id="cheb:HH215_06900"/>
<keyword evidence="2 3" id="KW-0479">Metal-binding</keyword>
<proteinExistence type="inferred from homology"/>
<evidence type="ECO:0000313" key="4">
    <source>
        <dbReference type="EMBL" id="QJD82931.1"/>
    </source>
</evidence>
<evidence type="ECO:0000256" key="3">
    <source>
        <dbReference type="PIRSR" id="PIRSR607837-1"/>
    </source>
</evidence>
<dbReference type="Gene3D" id="1.20.120.450">
    <property type="entry name" value="dinb family like domain"/>
    <property type="match status" value="1"/>
</dbReference>